<evidence type="ECO:0000259" key="4">
    <source>
        <dbReference type="PROSITE" id="PS51462"/>
    </source>
</evidence>
<dbReference type="InterPro" id="IPR020476">
    <property type="entry name" value="Nudix_hydrolase"/>
</dbReference>
<gene>
    <name evidence="5" type="ORF">GbCGDNIH3_1205</name>
</gene>
<dbReference type="KEGG" id="gbc:GbCGDNIH3_1205"/>
<dbReference type="PANTHER" id="PTHR43736">
    <property type="entry name" value="ADP-RIBOSE PYROPHOSPHATASE"/>
    <property type="match status" value="1"/>
</dbReference>
<evidence type="ECO:0000256" key="2">
    <source>
        <dbReference type="ARBA" id="ARBA00022801"/>
    </source>
</evidence>
<comment type="similarity">
    <text evidence="3">Belongs to the Nudix hydrolase family.</text>
</comment>
<dbReference type="InterPro" id="IPR020084">
    <property type="entry name" value="NUDIX_hydrolase_CS"/>
</dbReference>
<proteinExistence type="inferred from homology"/>
<dbReference type="Gene3D" id="3.90.79.10">
    <property type="entry name" value="Nucleoside Triphosphate Pyrophosphohydrolase"/>
    <property type="match status" value="1"/>
</dbReference>
<dbReference type="GO" id="GO:0016787">
    <property type="term" value="F:hydrolase activity"/>
    <property type="evidence" value="ECO:0007669"/>
    <property type="project" value="UniProtKB-KW"/>
</dbReference>
<reference evidence="6" key="1">
    <citation type="submission" date="2012-06" db="EMBL/GenBank/DDBJ databases">
        <title>Genome analysis of multiple Granulibacter bethesdensis isolates demonstrates substantial genome diversity.</title>
        <authorList>
            <person name="Greenberg D.E."/>
            <person name="Porcella S.F."/>
            <person name="Zarember K."/>
            <person name="Zelazny A.M."/>
            <person name="Bruno D."/>
            <person name="Martens C."/>
            <person name="Barbian K.D."/>
            <person name="Jaske E."/>
            <person name="Holland S.M."/>
        </authorList>
    </citation>
    <scope>NUCLEOTIDE SEQUENCE [LARGE SCALE GENOMIC DNA]</scope>
    <source>
        <strain evidence="6">CGDNIH3</strain>
    </source>
</reference>
<dbReference type="SUPFAM" id="SSF55811">
    <property type="entry name" value="Nudix"/>
    <property type="match status" value="1"/>
</dbReference>
<sequence>MTEDCPRLYPARPLVGVGVALLRPDGAVLLIRRGKPPAEGCWTLPGGAQRLGERAEDAARRELQEETGLVAGALSLVAHVDSITRDEAGRIAYHYTILDFAGLHPGGNVFPAGDVVAADWVMPEVFDRLGVCAETRHVIGLARQTLSLT</sequence>
<dbReference type="InterPro" id="IPR015797">
    <property type="entry name" value="NUDIX_hydrolase-like_dom_sf"/>
</dbReference>
<dbReference type="InterPro" id="IPR000086">
    <property type="entry name" value="NUDIX_hydrolase_dom"/>
</dbReference>
<dbReference type="RefSeq" id="WP_011631912.1">
    <property type="nucleotide sequence ID" value="NZ_CP003181.2"/>
</dbReference>
<name>A0AAN0VFQ5_9PROT</name>
<evidence type="ECO:0000256" key="3">
    <source>
        <dbReference type="RuleBase" id="RU003476"/>
    </source>
</evidence>
<dbReference type="PRINTS" id="PR00502">
    <property type="entry name" value="NUDIXFAMILY"/>
</dbReference>
<dbReference type="GeneID" id="69745444"/>
<evidence type="ECO:0000313" key="6">
    <source>
        <dbReference type="Proteomes" id="UP000019438"/>
    </source>
</evidence>
<dbReference type="AlphaFoldDB" id="A0AAN0VFQ5"/>
<evidence type="ECO:0000313" key="5">
    <source>
        <dbReference type="EMBL" id="AHJ63005.1"/>
    </source>
</evidence>
<comment type="cofactor">
    <cofactor evidence="1">
        <name>Mg(2+)</name>
        <dbReference type="ChEBI" id="CHEBI:18420"/>
    </cofactor>
</comment>
<dbReference type="Proteomes" id="UP000019438">
    <property type="component" value="Chromosome"/>
</dbReference>
<organism evidence="5 6">
    <name type="scientific">Granulibacter bethesdensis</name>
    <dbReference type="NCBI Taxonomy" id="364410"/>
    <lineage>
        <taxon>Bacteria</taxon>
        <taxon>Pseudomonadati</taxon>
        <taxon>Pseudomonadota</taxon>
        <taxon>Alphaproteobacteria</taxon>
        <taxon>Acetobacterales</taxon>
        <taxon>Acetobacteraceae</taxon>
        <taxon>Granulibacter</taxon>
    </lineage>
</organism>
<dbReference type="KEGG" id="gbh:GbCGDNIH2_1205"/>
<dbReference type="PANTHER" id="PTHR43736:SF1">
    <property type="entry name" value="DIHYDRONEOPTERIN TRIPHOSPHATE DIPHOSPHATASE"/>
    <property type="match status" value="1"/>
</dbReference>
<dbReference type="PROSITE" id="PS51462">
    <property type="entry name" value="NUDIX"/>
    <property type="match status" value="1"/>
</dbReference>
<dbReference type="CDD" id="cd04673">
    <property type="entry name" value="NUDIX_ADPRase"/>
    <property type="match status" value="1"/>
</dbReference>
<keyword evidence="2 3" id="KW-0378">Hydrolase</keyword>
<evidence type="ECO:0000256" key="1">
    <source>
        <dbReference type="ARBA" id="ARBA00001946"/>
    </source>
</evidence>
<accession>A0AAN0VFQ5</accession>
<dbReference type="EMBL" id="CP003181">
    <property type="protein sequence ID" value="AHJ63005.1"/>
    <property type="molecule type" value="Genomic_DNA"/>
</dbReference>
<protein>
    <submittedName>
        <fullName evidence="5">Phosphohydrolase (MutT/nudix family protein)</fullName>
    </submittedName>
</protein>
<dbReference type="PROSITE" id="PS00893">
    <property type="entry name" value="NUDIX_BOX"/>
    <property type="match status" value="1"/>
</dbReference>
<dbReference type="Pfam" id="PF00293">
    <property type="entry name" value="NUDIX"/>
    <property type="match status" value="1"/>
</dbReference>
<feature type="domain" description="Nudix hydrolase" evidence="4">
    <location>
        <begin position="12"/>
        <end position="145"/>
    </location>
</feature>